<dbReference type="Pfam" id="PF08448">
    <property type="entry name" value="PAS_4"/>
    <property type="match status" value="1"/>
</dbReference>
<dbReference type="CDD" id="cd00130">
    <property type="entry name" value="PAS"/>
    <property type="match status" value="1"/>
</dbReference>
<keyword evidence="6" id="KW-0472">Membrane</keyword>
<dbReference type="AlphaFoldDB" id="A0A0F9XU61"/>
<keyword evidence="6" id="KW-0812">Transmembrane</keyword>
<accession>A0A0F9XU61</accession>
<keyword evidence="3" id="KW-0597">Phosphoprotein</keyword>
<dbReference type="InterPro" id="IPR036097">
    <property type="entry name" value="HisK_dim/P_sf"/>
</dbReference>
<evidence type="ECO:0000256" key="3">
    <source>
        <dbReference type="ARBA" id="ARBA00022553"/>
    </source>
</evidence>
<feature type="domain" description="PAC" evidence="8">
    <location>
        <begin position="454"/>
        <end position="506"/>
    </location>
</feature>
<sequence length="1089" mass="117904">MTQKEDMAGARIVKQVWGRLRQALWGAAVVAGVAMQPAVAQQTVDTNAPRDITIGILASEGITRALDSWLPMAAALNTAAQDARQNYRFKIAPYTDATMINKIAQGALDFFLVDPAAFVVAEVESNARPLLSVAQMWEGQVYDKTSVLVFTTAESNIRGIPDIAGRSIMGVSADEMTGWKLALHEFRKYRLDIDDIAARALFSGGNQREVVYAVQAGLVDVGVVRAGVLEGLARDGVINLDDFRPVSPVDHPGYPFWASTMLYPDWVLGTIPGVPQGALTVLVDTLLGQDTGSPEAIASGGTVWLPPQNYQSVHELLISLRARPYENYLQRSALRIASTYKWLVLGVLVLIVFSLLFLIFQLRENARLAHARKDVLKSELRSKQFYRNAVEAHTVFCMLNQNGAITHVNDQFVQACGRSREGLISTPLVDIMDAGNRGVLGSEVLPAMTAGTPWKGTVVLHKTDGKAVWLQCSFIPITDDDKQLREIAIVASDMTKTREGVSEARFNNTLELLQDHVVVFQPQTYAVMYANASVAKHLMRHDDSNDWRGRSLSDLIGKRDYASLRERCAALIKGPERRVSWEVEARSGVTYDISLEYVSPAQDEPRFIAIYRDVSQRKVAEKAKTEFLSTVSHELRTPLTSIKGALGLVLSGATGQLPDKMKGLVTIAASSCDRLILLINSILDMEKIETGTLDFRMKAMNLSDTLNTALVPNQLYAERAGVSLRRVETSDADGMLTYGDPKRLVQVLDNLLSNAVKFSDHGGEILIALHAVGDQLRISIRDFGTGIQTAAQASVFEKFTQGDSSDSRSKGGTGLGLTIAKVIVDHHKGKITFFSREDVGTEIIITLPRLAQEDAPVPDTPVQVVPPTAFSAELEKQARRTPSVVRKNAAEHLVQQITQAGYGPEFELGKADVGRLAAGVEIVGAPLLNKWITQSERDTLSQLIGAGAVADAAICVIEAASNTDNSASGSASTAVVQLRAWFGACAEPIGNPAQPLTIAAVDHPDVASWLETESIVTFDDSVDLVKSVATSQADVVLTFAINDGSASVMAVPTAQGLMPAGWPVCVLVIRNVEKKNSLGVVSKFSSGSR</sequence>
<organism evidence="9">
    <name type="scientific">marine sediment metagenome</name>
    <dbReference type="NCBI Taxonomy" id="412755"/>
    <lineage>
        <taxon>unclassified sequences</taxon>
        <taxon>metagenomes</taxon>
        <taxon>ecological metagenomes</taxon>
    </lineage>
</organism>
<dbReference type="InterPro" id="IPR004358">
    <property type="entry name" value="Sig_transdc_His_kin-like_C"/>
</dbReference>
<comment type="catalytic activity">
    <reaction evidence="1">
        <text>ATP + protein L-histidine = ADP + protein N-phospho-L-histidine.</text>
        <dbReference type="EC" id="2.7.13.3"/>
    </reaction>
</comment>
<dbReference type="GO" id="GO:0005886">
    <property type="term" value="C:plasma membrane"/>
    <property type="evidence" value="ECO:0007669"/>
    <property type="project" value="TreeGrafter"/>
</dbReference>
<dbReference type="FunFam" id="3.30.565.10:FF:000006">
    <property type="entry name" value="Sensor histidine kinase WalK"/>
    <property type="match status" value="1"/>
</dbReference>
<dbReference type="PROSITE" id="PS50109">
    <property type="entry name" value="HIS_KIN"/>
    <property type="match status" value="1"/>
</dbReference>
<protein>
    <recommendedName>
        <fullName evidence="2">histidine kinase</fullName>
        <ecNumber evidence="2">2.7.13.3</ecNumber>
    </recommendedName>
</protein>
<comment type="caution">
    <text evidence="9">The sequence shown here is derived from an EMBL/GenBank/DDBJ whole genome shotgun (WGS) entry which is preliminary data.</text>
</comment>
<name>A0A0F9XU61_9ZZZZ</name>
<dbReference type="PANTHER" id="PTHR43047">
    <property type="entry name" value="TWO-COMPONENT HISTIDINE PROTEIN KINASE"/>
    <property type="match status" value="1"/>
</dbReference>
<dbReference type="InterPro" id="IPR000700">
    <property type="entry name" value="PAS-assoc_C"/>
</dbReference>
<dbReference type="EMBL" id="LAZR01000068">
    <property type="protein sequence ID" value="KKN95853.1"/>
    <property type="molecule type" value="Genomic_DNA"/>
</dbReference>
<dbReference type="SMART" id="SM00387">
    <property type="entry name" value="HATPase_c"/>
    <property type="match status" value="1"/>
</dbReference>
<dbReference type="InterPro" id="IPR003594">
    <property type="entry name" value="HATPase_dom"/>
</dbReference>
<dbReference type="PROSITE" id="PS50113">
    <property type="entry name" value="PAC"/>
    <property type="match status" value="1"/>
</dbReference>
<dbReference type="SUPFAM" id="SSF55785">
    <property type="entry name" value="PYP-like sensor domain (PAS domain)"/>
    <property type="match status" value="2"/>
</dbReference>
<dbReference type="InterPro" id="IPR035965">
    <property type="entry name" value="PAS-like_dom_sf"/>
</dbReference>
<keyword evidence="4" id="KW-0808">Transferase</keyword>
<dbReference type="EC" id="2.7.13.3" evidence="2"/>
<dbReference type="SUPFAM" id="SSF53850">
    <property type="entry name" value="Periplasmic binding protein-like II"/>
    <property type="match status" value="1"/>
</dbReference>
<dbReference type="Gene3D" id="3.40.190.10">
    <property type="entry name" value="Periplasmic binding protein-like II"/>
    <property type="match status" value="2"/>
</dbReference>
<feature type="transmembrane region" description="Helical" evidence="6">
    <location>
        <begin position="340"/>
        <end position="360"/>
    </location>
</feature>
<evidence type="ECO:0000259" key="8">
    <source>
        <dbReference type="PROSITE" id="PS50113"/>
    </source>
</evidence>
<keyword evidence="6" id="KW-1133">Transmembrane helix</keyword>
<dbReference type="InterPro" id="IPR013656">
    <property type="entry name" value="PAS_4"/>
</dbReference>
<dbReference type="SUPFAM" id="SSF55874">
    <property type="entry name" value="ATPase domain of HSP90 chaperone/DNA topoisomerase II/histidine kinase"/>
    <property type="match status" value="1"/>
</dbReference>
<dbReference type="Gene3D" id="3.30.565.10">
    <property type="entry name" value="Histidine kinase-like ATPase, C-terminal domain"/>
    <property type="match status" value="1"/>
</dbReference>
<dbReference type="InterPro" id="IPR036890">
    <property type="entry name" value="HATPase_C_sf"/>
</dbReference>
<reference evidence="9" key="1">
    <citation type="journal article" date="2015" name="Nature">
        <title>Complex archaea that bridge the gap between prokaryotes and eukaryotes.</title>
        <authorList>
            <person name="Spang A."/>
            <person name="Saw J.H."/>
            <person name="Jorgensen S.L."/>
            <person name="Zaremba-Niedzwiedzka K."/>
            <person name="Martijn J."/>
            <person name="Lind A.E."/>
            <person name="van Eijk R."/>
            <person name="Schleper C."/>
            <person name="Guy L."/>
            <person name="Ettema T.J."/>
        </authorList>
    </citation>
    <scope>NUCLEOTIDE SEQUENCE</scope>
</reference>
<dbReference type="NCBIfam" id="TIGR00229">
    <property type="entry name" value="sensory_box"/>
    <property type="match status" value="1"/>
</dbReference>
<keyword evidence="5" id="KW-0418">Kinase</keyword>
<dbReference type="InterPro" id="IPR003661">
    <property type="entry name" value="HisK_dim/P_dom"/>
</dbReference>
<dbReference type="Pfam" id="PF13426">
    <property type="entry name" value="PAS_9"/>
    <property type="match status" value="1"/>
</dbReference>
<dbReference type="SUPFAM" id="SSF47384">
    <property type="entry name" value="Homodimeric domain of signal transducing histidine kinase"/>
    <property type="match status" value="1"/>
</dbReference>
<dbReference type="InterPro" id="IPR005467">
    <property type="entry name" value="His_kinase_dom"/>
</dbReference>
<evidence type="ECO:0000313" key="9">
    <source>
        <dbReference type="EMBL" id="KKN95853.1"/>
    </source>
</evidence>
<proteinExistence type="predicted"/>
<dbReference type="InterPro" id="IPR000014">
    <property type="entry name" value="PAS"/>
</dbReference>
<evidence type="ECO:0000256" key="1">
    <source>
        <dbReference type="ARBA" id="ARBA00000085"/>
    </source>
</evidence>
<dbReference type="CDD" id="cd00082">
    <property type="entry name" value="HisKA"/>
    <property type="match status" value="1"/>
</dbReference>
<evidence type="ECO:0000256" key="5">
    <source>
        <dbReference type="ARBA" id="ARBA00022777"/>
    </source>
</evidence>
<dbReference type="GO" id="GO:0000155">
    <property type="term" value="F:phosphorelay sensor kinase activity"/>
    <property type="evidence" value="ECO:0007669"/>
    <property type="project" value="InterPro"/>
</dbReference>
<dbReference type="Pfam" id="PF12974">
    <property type="entry name" value="Phosphonate-bd"/>
    <property type="match status" value="1"/>
</dbReference>
<evidence type="ECO:0000259" key="7">
    <source>
        <dbReference type="PROSITE" id="PS50109"/>
    </source>
</evidence>
<dbReference type="Gene3D" id="3.30.450.20">
    <property type="entry name" value="PAS domain"/>
    <property type="match status" value="2"/>
</dbReference>
<feature type="domain" description="Histidine kinase" evidence="7">
    <location>
        <begin position="630"/>
        <end position="851"/>
    </location>
</feature>
<dbReference type="Gene3D" id="1.10.287.130">
    <property type="match status" value="1"/>
</dbReference>
<dbReference type="SMART" id="SM00091">
    <property type="entry name" value="PAS"/>
    <property type="match status" value="2"/>
</dbReference>
<dbReference type="Pfam" id="PF00512">
    <property type="entry name" value="HisKA"/>
    <property type="match status" value="1"/>
</dbReference>
<dbReference type="Pfam" id="PF02518">
    <property type="entry name" value="HATPase_c"/>
    <property type="match status" value="1"/>
</dbReference>
<gene>
    <name evidence="9" type="ORF">LCGC14_0173520</name>
</gene>
<dbReference type="PANTHER" id="PTHR43047:SF72">
    <property type="entry name" value="OSMOSENSING HISTIDINE PROTEIN KINASE SLN1"/>
    <property type="match status" value="1"/>
</dbReference>
<evidence type="ECO:0000256" key="4">
    <source>
        <dbReference type="ARBA" id="ARBA00022679"/>
    </source>
</evidence>
<dbReference type="PRINTS" id="PR00344">
    <property type="entry name" value="BCTRLSENSOR"/>
</dbReference>
<dbReference type="GO" id="GO:0009927">
    <property type="term" value="F:histidine phosphotransfer kinase activity"/>
    <property type="evidence" value="ECO:0007669"/>
    <property type="project" value="TreeGrafter"/>
</dbReference>
<dbReference type="SMART" id="SM00388">
    <property type="entry name" value="HisKA"/>
    <property type="match status" value="1"/>
</dbReference>
<evidence type="ECO:0000256" key="6">
    <source>
        <dbReference type="SAM" id="Phobius"/>
    </source>
</evidence>
<evidence type="ECO:0000256" key="2">
    <source>
        <dbReference type="ARBA" id="ARBA00012438"/>
    </source>
</evidence>